<evidence type="ECO:0000256" key="1">
    <source>
        <dbReference type="ARBA" id="ARBA00023015"/>
    </source>
</evidence>
<dbReference type="NCBIfam" id="NF008402">
    <property type="entry name" value="PRK11202.1"/>
    <property type="match status" value="1"/>
</dbReference>
<evidence type="ECO:0000256" key="5">
    <source>
        <dbReference type="SAM" id="MobiDB-lite"/>
    </source>
</evidence>
<dbReference type="Proteomes" id="UP000472676">
    <property type="component" value="Unassembled WGS sequence"/>
</dbReference>
<feature type="region of interest" description="Disordered" evidence="5">
    <location>
        <begin position="1"/>
        <end position="26"/>
    </location>
</feature>
<dbReference type="PANTHER" id="PTHR47752:SF1">
    <property type="entry name" value="HTH-TYPE TRANSCRIPTIONAL REPRESSOR FABR"/>
    <property type="match status" value="1"/>
</dbReference>
<keyword evidence="3" id="KW-0804">Transcription</keyword>
<evidence type="ECO:0000313" key="7">
    <source>
        <dbReference type="EMBL" id="NGY03489.1"/>
    </source>
</evidence>
<dbReference type="InterPro" id="IPR009057">
    <property type="entry name" value="Homeodomain-like_sf"/>
</dbReference>
<keyword evidence="1" id="KW-0805">Transcription regulation</keyword>
<feature type="domain" description="HTH tetR-type" evidence="6">
    <location>
        <begin position="25"/>
        <end position="86"/>
    </location>
</feature>
<dbReference type="PROSITE" id="PS50977">
    <property type="entry name" value="HTH_TETR_2"/>
    <property type="match status" value="1"/>
</dbReference>
<gene>
    <name evidence="7" type="primary">fabR</name>
    <name evidence="7" type="ORF">G7Y85_01800</name>
</gene>
<dbReference type="PANTHER" id="PTHR47752">
    <property type="entry name" value="HTH-TYPE TRANSCRIPTIONAL REPRESSOR FABR"/>
    <property type="match status" value="1"/>
</dbReference>
<dbReference type="GO" id="GO:0003677">
    <property type="term" value="F:DNA binding"/>
    <property type="evidence" value="ECO:0007669"/>
    <property type="project" value="UniProtKB-UniRule"/>
</dbReference>
<name>A0A6M2BN21_9GAMM</name>
<dbReference type="InterPro" id="IPR054129">
    <property type="entry name" value="DesT_TetR_C"/>
</dbReference>
<organism evidence="7 8">
    <name type="scientific">Solimonas terrae</name>
    <dbReference type="NCBI Taxonomy" id="1396819"/>
    <lineage>
        <taxon>Bacteria</taxon>
        <taxon>Pseudomonadati</taxon>
        <taxon>Pseudomonadota</taxon>
        <taxon>Gammaproteobacteria</taxon>
        <taxon>Nevskiales</taxon>
        <taxon>Nevskiaceae</taxon>
        <taxon>Solimonas</taxon>
    </lineage>
</organism>
<dbReference type="Pfam" id="PF21943">
    <property type="entry name" value="TetR_C_46"/>
    <property type="match status" value="1"/>
</dbReference>
<dbReference type="EMBL" id="JAAMOW010000001">
    <property type="protein sequence ID" value="NGY03489.1"/>
    <property type="molecule type" value="Genomic_DNA"/>
</dbReference>
<dbReference type="Gene3D" id="1.10.10.60">
    <property type="entry name" value="Homeodomain-like"/>
    <property type="match status" value="1"/>
</dbReference>
<protein>
    <submittedName>
        <fullName evidence="7">HTH-type transcriptional repressor FabR</fullName>
    </submittedName>
</protein>
<reference evidence="7 8" key="1">
    <citation type="journal article" date="2014" name="Int. J. Syst. Evol. Microbiol.">
        <title>Solimonas terrae sp. nov., isolated from soil.</title>
        <authorList>
            <person name="Kim S.J."/>
            <person name="Moon J.Y."/>
            <person name="Weon H.Y."/>
            <person name="Ahn J.H."/>
            <person name="Chen W.M."/>
            <person name="Kwon S.W."/>
        </authorList>
    </citation>
    <scope>NUCLEOTIDE SEQUENCE [LARGE SCALE GENOMIC DNA]</scope>
    <source>
        <strain evidence="7 8">KIS83-12</strain>
    </source>
</reference>
<proteinExistence type="predicted"/>
<evidence type="ECO:0000256" key="4">
    <source>
        <dbReference type="PROSITE-ProRule" id="PRU00335"/>
    </source>
</evidence>
<dbReference type="SUPFAM" id="SSF46689">
    <property type="entry name" value="Homeodomain-like"/>
    <property type="match status" value="1"/>
</dbReference>
<dbReference type="InterPro" id="IPR050692">
    <property type="entry name" value="HTH_transcr_repressor_FabR"/>
</dbReference>
<dbReference type="AlphaFoldDB" id="A0A6M2BN21"/>
<comment type="caution">
    <text evidence="7">The sequence shown here is derived from an EMBL/GenBank/DDBJ whole genome shotgun (WGS) entry which is preliminary data.</text>
</comment>
<dbReference type="InterPro" id="IPR001647">
    <property type="entry name" value="HTH_TetR"/>
</dbReference>
<evidence type="ECO:0000256" key="2">
    <source>
        <dbReference type="ARBA" id="ARBA00023125"/>
    </source>
</evidence>
<dbReference type="Gene3D" id="1.10.357.10">
    <property type="entry name" value="Tetracycline Repressor, domain 2"/>
    <property type="match status" value="1"/>
</dbReference>
<evidence type="ECO:0000259" key="6">
    <source>
        <dbReference type="PROSITE" id="PS50977"/>
    </source>
</evidence>
<keyword evidence="8" id="KW-1185">Reference proteome</keyword>
<keyword evidence="2 4" id="KW-0238">DNA-binding</keyword>
<accession>A0A6M2BN21</accession>
<sequence length="229" mass="25683">MSARRKLESAAGVEAPGAGRGARKQMTRERLLDAALTLMSGGNSFPSLSLREVTREAGVVPTAFYRHFHDMDELGLALVEECGLTLRRLLREVRKAGVPTTDIIRHSVAIYLQYVRAHPRHFRTAASERNGGSPAMRQAIRNEVGHFVREMAQDLRLIGYRSDLPTEALEMICSLVINTMLNAASDILDLPADQPQLTRELEENFISQIRLVFLGAEQWRADPDVRHKK</sequence>
<feature type="DNA-binding region" description="H-T-H motif" evidence="4">
    <location>
        <begin position="49"/>
        <end position="68"/>
    </location>
</feature>
<dbReference type="Pfam" id="PF00440">
    <property type="entry name" value="TetR_N"/>
    <property type="match status" value="1"/>
</dbReference>
<evidence type="ECO:0000256" key="3">
    <source>
        <dbReference type="ARBA" id="ARBA00023163"/>
    </source>
</evidence>
<evidence type="ECO:0000313" key="8">
    <source>
        <dbReference type="Proteomes" id="UP000472676"/>
    </source>
</evidence>